<dbReference type="InterPro" id="IPR022636">
    <property type="entry name" value="S-AdoMet_synthetase_sfam"/>
</dbReference>
<dbReference type="InterPro" id="IPR022629">
    <property type="entry name" value="S-AdoMet_synt_central"/>
</dbReference>
<dbReference type="Pfam" id="PF02773">
    <property type="entry name" value="S-AdoMet_synt_C"/>
    <property type="match status" value="1"/>
</dbReference>
<evidence type="ECO:0000313" key="16">
    <source>
        <dbReference type="EMBL" id="BBU47610.1"/>
    </source>
</evidence>
<keyword evidence="10" id="KW-0963">Cytoplasm</keyword>
<dbReference type="InterPro" id="IPR022631">
    <property type="entry name" value="ADOMET_SYNTHASE_CS"/>
</dbReference>
<dbReference type="EMBL" id="AP022325">
    <property type="protein sequence ID" value="BBU47610.1"/>
    <property type="molecule type" value="Genomic_DNA"/>
</dbReference>
<dbReference type="AlphaFoldDB" id="A0A809RVD9"/>
<dbReference type="InterPro" id="IPR022628">
    <property type="entry name" value="S-AdoMet_synt_N"/>
</dbReference>
<feature type="domain" description="S-adenosylmethionine synthetase central" evidence="14">
    <location>
        <begin position="104"/>
        <end position="221"/>
    </location>
</feature>
<reference evidence="16 17" key="1">
    <citation type="submission" date="2020-01" db="EMBL/GenBank/DDBJ databases">
        <title>Complete genome sequence of Mycoplasma felis strain Myco-2.</title>
        <authorList>
            <person name="Kinoshita Y."/>
            <person name="Niwa H."/>
            <person name="Uchida-Fujii E."/>
            <person name="Nukada T."/>
        </authorList>
    </citation>
    <scope>NUCLEOTIDE SEQUENCE [LARGE SCALE GENOMIC DNA]</scope>
    <source>
        <strain evidence="16 17">Myco-2</strain>
    </source>
</reference>
<dbReference type="PIRSF" id="PIRSF000497">
    <property type="entry name" value="MAT"/>
    <property type="match status" value="1"/>
</dbReference>
<dbReference type="UniPathway" id="UPA00315">
    <property type="reaction ID" value="UER00080"/>
</dbReference>
<feature type="region of interest" description="Flexible loop" evidence="10">
    <location>
        <begin position="91"/>
        <end position="101"/>
    </location>
</feature>
<evidence type="ECO:0000256" key="12">
    <source>
        <dbReference type="RuleBase" id="RU004462"/>
    </source>
</evidence>
<dbReference type="KEGG" id="mfel:JPM2_3030"/>
<dbReference type="InterPro" id="IPR002133">
    <property type="entry name" value="S-AdoMet_synthetase"/>
</dbReference>
<evidence type="ECO:0000259" key="15">
    <source>
        <dbReference type="Pfam" id="PF02773"/>
    </source>
</evidence>
<keyword evidence="9 10" id="KW-0630">Potassium</keyword>
<keyword evidence="4 10" id="KW-0808">Transferase</keyword>
<dbReference type="PROSITE" id="PS00377">
    <property type="entry name" value="ADOMET_SYNTHASE_2"/>
    <property type="match status" value="1"/>
</dbReference>
<comment type="caution">
    <text evidence="10">Lacks conserved residue(s) required for the propagation of feature annotation.</text>
</comment>
<evidence type="ECO:0000256" key="4">
    <source>
        <dbReference type="ARBA" id="ARBA00022679"/>
    </source>
</evidence>
<gene>
    <name evidence="10 16" type="primary">metK</name>
    <name evidence="16" type="ORF">JPM2_3030</name>
</gene>
<evidence type="ECO:0000313" key="17">
    <source>
        <dbReference type="Proteomes" id="UP000464317"/>
    </source>
</evidence>
<keyword evidence="6 10" id="KW-0547">Nucleotide-binding</keyword>
<evidence type="ECO:0000256" key="7">
    <source>
        <dbReference type="ARBA" id="ARBA00022840"/>
    </source>
</evidence>
<dbReference type="CDD" id="cd18079">
    <property type="entry name" value="S-AdoMet_synt"/>
    <property type="match status" value="1"/>
</dbReference>
<dbReference type="GO" id="GO:0004478">
    <property type="term" value="F:methionine adenosyltransferase activity"/>
    <property type="evidence" value="ECO:0007669"/>
    <property type="project" value="UniProtKB-UniRule"/>
</dbReference>
<dbReference type="GO" id="GO:0006730">
    <property type="term" value="P:one-carbon metabolic process"/>
    <property type="evidence" value="ECO:0007669"/>
    <property type="project" value="UniProtKB-KW"/>
</dbReference>
<dbReference type="RefSeq" id="WP_161553092.1">
    <property type="nucleotide sequence ID" value="NZ_AP022325.1"/>
</dbReference>
<evidence type="ECO:0000256" key="11">
    <source>
        <dbReference type="RuleBase" id="RU000542"/>
    </source>
</evidence>
<comment type="catalytic activity">
    <reaction evidence="10">
        <text>L-methionine + ATP + H2O = S-adenosyl-L-methionine + phosphate + diphosphate</text>
        <dbReference type="Rhea" id="RHEA:21080"/>
        <dbReference type="ChEBI" id="CHEBI:15377"/>
        <dbReference type="ChEBI" id="CHEBI:30616"/>
        <dbReference type="ChEBI" id="CHEBI:33019"/>
        <dbReference type="ChEBI" id="CHEBI:43474"/>
        <dbReference type="ChEBI" id="CHEBI:57844"/>
        <dbReference type="ChEBI" id="CHEBI:59789"/>
        <dbReference type="EC" id="2.5.1.6"/>
    </reaction>
</comment>
<comment type="subunit">
    <text evidence="10">Homotetramer; dimer of dimers.</text>
</comment>
<comment type="cofactor">
    <cofactor evidence="10">
        <name>K(+)</name>
        <dbReference type="ChEBI" id="CHEBI:29103"/>
    </cofactor>
    <text evidence="10">Binds 1 potassium ion per subunit.</text>
</comment>
<dbReference type="HAMAP" id="MF_00086">
    <property type="entry name" value="S_AdoMet_synth1"/>
    <property type="match status" value="1"/>
</dbReference>
<keyword evidence="5 10" id="KW-0479">Metal-binding</keyword>
<dbReference type="Gene3D" id="3.30.300.10">
    <property type="match status" value="3"/>
</dbReference>
<feature type="binding site" evidence="10">
    <location>
        <position position="256"/>
    </location>
    <ligand>
        <name>ATP</name>
        <dbReference type="ChEBI" id="CHEBI:30616"/>
        <note>ligand shared between two neighboring subunits</note>
    </ligand>
</feature>
<dbReference type="GO" id="GO:0000287">
    <property type="term" value="F:magnesium ion binding"/>
    <property type="evidence" value="ECO:0007669"/>
    <property type="project" value="UniProtKB-UniRule"/>
</dbReference>
<proteinExistence type="inferred from homology"/>
<dbReference type="Pfam" id="PF02772">
    <property type="entry name" value="S-AdoMet_synt_M"/>
    <property type="match status" value="1"/>
</dbReference>
<evidence type="ECO:0000256" key="1">
    <source>
        <dbReference type="ARBA" id="ARBA00005224"/>
    </source>
</evidence>
<keyword evidence="7 10" id="KW-0067">ATP-binding</keyword>
<feature type="binding site" evidence="10">
    <location>
        <position position="229"/>
    </location>
    <ligand>
        <name>L-methionine</name>
        <dbReference type="ChEBI" id="CHEBI:57844"/>
        <note>ligand shared between two neighboring subunits</note>
    </ligand>
</feature>
<sequence>MKKLFTSESVGRGHPDKLCDQISDAILDAFLMLDPQSKVAIETMASGHNIFIAGEVKSNADIDVIEIAKNILKDLGCYTTQTSFHTDIRHQSPDIAKGVELGDDIGAGDQGLMFGFATNETPELMPLGITIAHELLRVAEDLRVKDLFKWAKADMKSQVTLDYTDPNQTKVDTVLLSIQHSPKYDEVEFKSYIKENIIFPVLSKFNLSKPNQILINPTGLFTIGGPIGDTGLTGRKIIVDTYGGYSRHGGGAFSGKDATKVDRSAAYAARWVAKNVVAAGLASKVEIQIAYSIGIAKPVSIMVETFGTETVEKEKIEQAILKTFDLTPKGIIEALGLRRPIFSKTAYFGHFGRTDISLPWEETNKVKELKRNI</sequence>
<dbReference type="GO" id="GO:0005524">
    <property type="term" value="F:ATP binding"/>
    <property type="evidence" value="ECO:0007669"/>
    <property type="project" value="UniProtKB-UniRule"/>
</dbReference>
<evidence type="ECO:0000256" key="3">
    <source>
        <dbReference type="ARBA" id="ARBA00022563"/>
    </source>
</evidence>
<feature type="binding site" evidence="10">
    <location>
        <position position="42"/>
    </location>
    <ligand>
        <name>K(+)</name>
        <dbReference type="ChEBI" id="CHEBI:29103"/>
    </ligand>
</feature>
<feature type="binding site" description="in other chain" evidence="10">
    <location>
        <position position="260"/>
    </location>
    <ligand>
        <name>L-methionine</name>
        <dbReference type="ChEBI" id="CHEBI:57844"/>
        <note>ligand shared between two neighboring subunits</note>
    </ligand>
</feature>
<keyword evidence="17" id="KW-1185">Reference proteome</keyword>
<dbReference type="Proteomes" id="UP000464317">
    <property type="component" value="Chromosome"/>
</dbReference>
<keyword evidence="3 10" id="KW-0554">One-carbon metabolism</keyword>
<feature type="binding site" description="in other chain" evidence="10">
    <location>
        <position position="14"/>
    </location>
    <ligand>
        <name>ATP</name>
        <dbReference type="ChEBI" id="CHEBI:30616"/>
        <note>ligand shared between two neighboring subunits</note>
    </ligand>
</feature>
<evidence type="ECO:0000256" key="2">
    <source>
        <dbReference type="ARBA" id="ARBA00009685"/>
    </source>
</evidence>
<comment type="cofactor">
    <cofactor evidence="10">
        <name>Mg(2+)</name>
        <dbReference type="ChEBI" id="CHEBI:18420"/>
    </cofactor>
    <text evidence="10">Binds 2 divalent ions per subunit.</text>
</comment>
<comment type="similarity">
    <text evidence="2 10 12">Belongs to the AdoMet synthase family.</text>
</comment>
<feature type="binding site" evidence="10">
    <location>
        <position position="16"/>
    </location>
    <ligand>
        <name>Mg(2+)</name>
        <dbReference type="ChEBI" id="CHEBI:18420"/>
    </ligand>
</feature>
<dbReference type="EC" id="2.5.1.6" evidence="10"/>
<organism evidence="16 17">
    <name type="scientific">Mycoplasmopsis felis</name>
    <dbReference type="NCBI Taxonomy" id="33923"/>
    <lineage>
        <taxon>Bacteria</taxon>
        <taxon>Bacillati</taxon>
        <taxon>Mycoplasmatota</taxon>
        <taxon>Mycoplasmoidales</taxon>
        <taxon>Metamycoplasmataceae</taxon>
        <taxon>Mycoplasmopsis</taxon>
    </lineage>
</organism>
<comment type="subcellular location">
    <subcellularLocation>
        <location evidence="10 11">Cytoplasm</location>
    </subcellularLocation>
</comment>
<evidence type="ECO:0000256" key="6">
    <source>
        <dbReference type="ARBA" id="ARBA00022741"/>
    </source>
</evidence>
<evidence type="ECO:0000256" key="9">
    <source>
        <dbReference type="ARBA" id="ARBA00022958"/>
    </source>
</evidence>
<dbReference type="GO" id="GO:0006556">
    <property type="term" value="P:S-adenosylmethionine biosynthetic process"/>
    <property type="evidence" value="ECO:0007669"/>
    <property type="project" value="UniProtKB-UniRule"/>
</dbReference>
<comment type="pathway">
    <text evidence="1 10">Amino-acid biosynthesis; S-adenosyl-L-methionine biosynthesis; S-adenosyl-L-methionine from L-methionine: step 1/1.</text>
</comment>
<evidence type="ECO:0000256" key="10">
    <source>
        <dbReference type="HAMAP-Rule" id="MF_00086"/>
    </source>
</evidence>
<feature type="binding site" description="in other chain" evidence="10">
    <location>
        <position position="91"/>
    </location>
    <ligand>
        <name>L-methionine</name>
        <dbReference type="ChEBI" id="CHEBI:57844"/>
        <note>ligand shared between two neighboring subunits</note>
    </ligand>
</feature>
<protein>
    <recommendedName>
        <fullName evidence="10">S-adenosylmethionine synthase</fullName>
        <shortName evidence="10">AdoMet synthase</shortName>
        <ecNumber evidence="10">2.5.1.6</ecNumber>
    </recommendedName>
    <alternativeName>
        <fullName evidence="10">MAT</fullName>
    </alternativeName>
    <alternativeName>
        <fullName evidence="10">Methionine adenosyltransferase</fullName>
    </alternativeName>
</protein>
<evidence type="ECO:0000256" key="5">
    <source>
        <dbReference type="ARBA" id="ARBA00022723"/>
    </source>
</evidence>
<evidence type="ECO:0000256" key="8">
    <source>
        <dbReference type="ARBA" id="ARBA00022842"/>
    </source>
</evidence>
<dbReference type="NCBIfam" id="TIGR01034">
    <property type="entry name" value="metK"/>
    <property type="match status" value="1"/>
</dbReference>
<feature type="domain" description="S-adenosylmethionine synthetase N-terminal" evidence="13">
    <location>
        <begin position="3"/>
        <end position="87"/>
    </location>
</feature>
<dbReference type="PANTHER" id="PTHR11964">
    <property type="entry name" value="S-ADENOSYLMETHIONINE SYNTHETASE"/>
    <property type="match status" value="1"/>
</dbReference>
<feature type="domain" description="S-adenosylmethionine synthetase C-terminal" evidence="15">
    <location>
        <begin position="223"/>
        <end position="361"/>
    </location>
</feature>
<feature type="binding site" description="in other chain" evidence="10">
    <location>
        <begin position="235"/>
        <end position="236"/>
    </location>
    <ligand>
        <name>ATP</name>
        <dbReference type="ChEBI" id="CHEBI:30616"/>
        <note>ligand shared between two neighboring subunits</note>
    </ligand>
</feature>
<feature type="binding site" evidence="10">
    <location>
        <position position="229"/>
    </location>
    <ligand>
        <name>ATP</name>
        <dbReference type="ChEBI" id="CHEBI:30616"/>
        <note>ligand shared between two neighboring subunits</note>
    </ligand>
</feature>
<evidence type="ECO:0000259" key="14">
    <source>
        <dbReference type="Pfam" id="PF02772"/>
    </source>
</evidence>
<evidence type="ECO:0000259" key="13">
    <source>
        <dbReference type="Pfam" id="PF00438"/>
    </source>
</evidence>
<dbReference type="Pfam" id="PF00438">
    <property type="entry name" value="S-AdoMet_synt_N"/>
    <property type="match status" value="1"/>
</dbReference>
<accession>A0A809RVD9</accession>
<feature type="binding site" evidence="10">
    <location>
        <position position="252"/>
    </location>
    <ligand>
        <name>ATP</name>
        <dbReference type="ChEBI" id="CHEBI:30616"/>
        <note>ligand shared between two neighboring subunits</note>
    </ligand>
</feature>
<comment type="function">
    <text evidence="10">Catalyzes the formation of S-adenosylmethionine (AdoMet) from methionine and ATP. The overall synthetic reaction is composed of two sequential steps, AdoMet formation and the subsequent tripolyphosphate hydrolysis which occurs prior to release of AdoMet from the enzyme.</text>
</comment>
<dbReference type="SUPFAM" id="SSF55973">
    <property type="entry name" value="S-adenosylmethionine synthetase"/>
    <property type="match status" value="3"/>
</dbReference>
<feature type="binding site" description="in other chain" evidence="10">
    <location>
        <begin position="154"/>
        <end position="156"/>
    </location>
    <ligand>
        <name>ATP</name>
        <dbReference type="ChEBI" id="CHEBI:30616"/>
        <note>ligand shared between two neighboring subunits</note>
    </ligand>
</feature>
<name>A0A809RVD9_9BACT</name>
<dbReference type="PROSITE" id="PS00376">
    <property type="entry name" value="ADOMET_SYNTHASE_1"/>
    <property type="match status" value="1"/>
</dbReference>
<dbReference type="GO" id="GO:0005737">
    <property type="term" value="C:cytoplasm"/>
    <property type="evidence" value="ECO:0007669"/>
    <property type="project" value="UniProtKB-SubCell"/>
</dbReference>
<feature type="binding site" description="in other chain" evidence="10">
    <location>
        <position position="55"/>
    </location>
    <ligand>
        <name>L-methionine</name>
        <dbReference type="ChEBI" id="CHEBI:57844"/>
        <note>ligand shared between two neighboring subunits</note>
    </ligand>
</feature>
<keyword evidence="8 10" id="KW-0460">Magnesium</keyword>
<dbReference type="InterPro" id="IPR022630">
    <property type="entry name" value="S-AdoMet_synt_C"/>
</dbReference>